<sequence length="620" mass="67407">MYTNASARYTFVTPHTTTDDQAERHPTIAARRERCDVHHSVAQLYLSALSPPTFSGSTAVGSRRRRKRASRMAVSAATTVATVPVDEGKPATLAVFDPTARFLPSCADSTDESETASSSSSDDPAHAVTSTQLRALLASSMSAMYRAEVPLYADLLRIISRVNAHVIRRLPPSTTLTDDEIARLNVERHGAIRVGTAAELALLARIFRVFGMHAVGYYDLHRDARLPIHATAFRPVGAAELVKNPFRIFCSLLRMDLIADARTRAVAQELLAKRQIVSPRCVALLVQAEAQGGVEALTRAEALEFVERVVDIFAWHKDTPVSLAQYQLLAHAHPLVADIVSFRGPHINHLTPRTLDIDRVQAHMLAEGIDAKEVIEGPPVRRNAVYLRQTSFHALSESVEFVGAGGTVEGGKHKARFGEIEARGQALTRKGARLYDALMEQVGQVKREREERKGESVGKDECVQILRDVFEAGFADSKDAILRQALGYFAFSVKDSALAKGIMRGRHAEEGCELLADLVDAGALDAEPITYEDFLPASAAGIFQSNLPSTSDPAAETAESASIQMDESEARRVLEEAVGGTILDYFELYAEQQSQSLVEVGAVLGADVHALIETVARQGA</sequence>
<dbReference type="EC" id="1.13.11.93" evidence="6"/>
<evidence type="ECO:0000256" key="9">
    <source>
        <dbReference type="SAM" id="MobiDB-lite"/>
    </source>
</evidence>
<evidence type="ECO:0000256" key="7">
    <source>
        <dbReference type="ARBA" id="ARBA00035034"/>
    </source>
</evidence>
<evidence type="ECO:0000256" key="5">
    <source>
        <dbReference type="ARBA" id="ARBA00035013"/>
    </source>
</evidence>
<feature type="region of interest" description="Disordered" evidence="9">
    <location>
        <begin position="106"/>
        <end position="126"/>
    </location>
</feature>
<keyword evidence="2" id="KW-0223">Dioxygenase</keyword>
<proteinExistence type="inferred from homology"/>
<evidence type="ECO:0000256" key="4">
    <source>
        <dbReference type="ARBA" id="ARBA00023004"/>
    </source>
</evidence>
<dbReference type="PANTHER" id="PTHR39479:SF2">
    <property type="entry name" value="2-OXOADIPATE DIOXYGENASE_DECARBOXYLASE"/>
    <property type="match status" value="1"/>
</dbReference>
<comment type="cofactor">
    <cofactor evidence="1">
        <name>Fe(2+)</name>
        <dbReference type="ChEBI" id="CHEBI:29033"/>
    </cofactor>
</comment>
<dbReference type="InterPro" id="IPR047869">
    <property type="entry name" value="YdcJ_bac-like"/>
</dbReference>
<evidence type="ECO:0000256" key="2">
    <source>
        <dbReference type="ARBA" id="ARBA00022964"/>
    </source>
</evidence>
<gene>
    <name evidence="10" type="ORF">SRS1_14612</name>
</gene>
<accession>A0A2N8UGN5</accession>
<dbReference type="AlphaFoldDB" id="A0A2N8UGN5"/>
<comment type="similarity">
    <text evidence="5">Belongs to the 2-oxoadipate dioxygenase/decarboxylase family.</text>
</comment>
<dbReference type="EMBL" id="LT795063">
    <property type="protein sequence ID" value="SJX63910.1"/>
    <property type="molecule type" value="Genomic_DNA"/>
</dbReference>
<protein>
    <recommendedName>
        <fullName evidence="7">2-oxoadipate dioxygenase/decarboxylase</fullName>
        <ecNumber evidence="6">1.13.11.93</ecNumber>
    </recommendedName>
    <alternativeName>
        <fullName evidence="8">2-hydroxyglutarate synthase</fullName>
    </alternativeName>
</protein>
<name>A0A2N8UGN5_9BASI</name>
<evidence type="ECO:0000256" key="8">
    <source>
        <dbReference type="ARBA" id="ARBA00035045"/>
    </source>
</evidence>
<evidence type="ECO:0000256" key="1">
    <source>
        <dbReference type="ARBA" id="ARBA00001954"/>
    </source>
</evidence>
<dbReference type="GO" id="GO:0051213">
    <property type="term" value="F:dioxygenase activity"/>
    <property type="evidence" value="ECO:0007669"/>
    <property type="project" value="UniProtKB-KW"/>
</dbReference>
<dbReference type="PANTHER" id="PTHR39479">
    <property type="match status" value="1"/>
</dbReference>
<dbReference type="InterPro" id="IPR009770">
    <property type="entry name" value="HGLS"/>
</dbReference>
<evidence type="ECO:0000256" key="6">
    <source>
        <dbReference type="ARBA" id="ARBA00035023"/>
    </source>
</evidence>
<dbReference type="Proteomes" id="UP000239563">
    <property type="component" value="Chromosome X"/>
</dbReference>
<organism evidence="10 11">
    <name type="scientific">Sporisorium reilianum f. sp. reilianum</name>
    <dbReference type="NCBI Taxonomy" id="72559"/>
    <lineage>
        <taxon>Eukaryota</taxon>
        <taxon>Fungi</taxon>
        <taxon>Dikarya</taxon>
        <taxon>Basidiomycota</taxon>
        <taxon>Ustilaginomycotina</taxon>
        <taxon>Ustilaginomycetes</taxon>
        <taxon>Ustilaginales</taxon>
        <taxon>Ustilaginaceae</taxon>
        <taxon>Sporisorium</taxon>
    </lineage>
</organism>
<evidence type="ECO:0000313" key="11">
    <source>
        <dbReference type="Proteomes" id="UP000239563"/>
    </source>
</evidence>
<dbReference type="Pfam" id="PF07063">
    <property type="entry name" value="HGLS"/>
    <property type="match status" value="1"/>
</dbReference>
<keyword evidence="3" id="KW-0560">Oxidoreductase</keyword>
<evidence type="ECO:0000256" key="3">
    <source>
        <dbReference type="ARBA" id="ARBA00023002"/>
    </source>
</evidence>
<dbReference type="CDD" id="cd16348">
    <property type="entry name" value="VOC_YdcJ_like"/>
    <property type="match status" value="1"/>
</dbReference>
<dbReference type="SMART" id="SM01150">
    <property type="entry name" value="DUF1338"/>
    <property type="match status" value="1"/>
</dbReference>
<keyword evidence="4" id="KW-0408">Iron</keyword>
<evidence type="ECO:0000313" key="10">
    <source>
        <dbReference type="EMBL" id="SJX63910.1"/>
    </source>
</evidence>
<dbReference type="Gene3D" id="3.10.180.80">
    <property type="entry name" value="Uncharacterised protein PF07063, DUF1338"/>
    <property type="match status" value="1"/>
</dbReference>
<reference evidence="10 11" key="1">
    <citation type="submission" date="2017-02" db="EMBL/GenBank/DDBJ databases">
        <authorList>
            <person name="Peterson S.W."/>
        </authorList>
    </citation>
    <scope>NUCLEOTIDE SEQUENCE [LARGE SCALE GENOMIC DNA]</scope>
    <source>
        <strain evidence="10 11">SRS1_H2-8</strain>
    </source>
</reference>